<feature type="region of interest" description="Disordered" evidence="1">
    <location>
        <begin position="234"/>
        <end position="291"/>
    </location>
</feature>
<dbReference type="AlphaFoldDB" id="A0A1I8FB35"/>
<protein>
    <submittedName>
        <fullName evidence="3">SREBP regulating gene protein</fullName>
    </submittedName>
</protein>
<sequence length="417" mass="45099">PVSGLIDKVANFYRLVDDDDDDQESEVKLGLLLANRIRMSKRRLERTSHKSALSDSSGSFYCWFQRWLFSGRGVGGFVGTGAAAAAGLACARPAAYGGCPGDGCDRGGSRRSYFSEAVSKCQHISVFLSRKQTTLQVHQLQLVRYFDSRSQSDQLPEDADVALHAAAELARLLGSAQIRSPCKLHSRFEALRFAVGALCHICQAEQGCATVYQCGRVRACLNCCACWLAASSVSSPPPPMSPPLSAASTGSGSEAQQQQQKTDGRGLHTESAARSASSRPNRPVSFAGHRPASPARAGILCNLTAEIERNKFVVTSSGRRRRSIANSPSCPGSRRDCRTVNVRLRHITHDHEQACAASCRCCFYSHGLACTLGELLHRRAVVAMPPPWESASASCQRRASEVRCPSRARLMVKVMLG</sequence>
<organism evidence="2 3">
    <name type="scientific">Macrostomum lignano</name>
    <dbReference type="NCBI Taxonomy" id="282301"/>
    <lineage>
        <taxon>Eukaryota</taxon>
        <taxon>Metazoa</taxon>
        <taxon>Spiralia</taxon>
        <taxon>Lophotrochozoa</taxon>
        <taxon>Platyhelminthes</taxon>
        <taxon>Rhabditophora</taxon>
        <taxon>Macrostomorpha</taxon>
        <taxon>Macrostomida</taxon>
        <taxon>Macrostomidae</taxon>
        <taxon>Macrostomum</taxon>
    </lineage>
</organism>
<proteinExistence type="predicted"/>
<dbReference type="WBParaSite" id="maker-unitig_27726-snap-gene-0.1-mRNA-1">
    <property type="protein sequence ID" value="maker-unitig_27726-snap-gene-0.1-mRNA-1"/>
    <property type="gene ID" value="maker-unitig_27726-snap-gene-0.1"/>
</dbReference>
<keyword evidence="2" id="KW-1185">Reference proteome</keyword>
<evidence type="ECO:0000256" key="1">
    <source>
        <dbReference type="SAM" id="MobiDB-lite"/>
    </source>
</evidence>
<evidence type="ECO:0000313" key="3">
    <source>
        <dbReference type="WBParaSite" id="maker-unitig_27726-snap-gene-0.1-mRNA-1"/>
    </source>
</evidence>
<name>A0A1I8FB35_9PLAT</name>
<feature type="compositionally biased region" description="Polar residues" evidence="1">
    <location>
        <begin position="249"/>
        <end position="261"/>
    </location>
</feature>
<reference evidence="3" key="1">
    <citation type="submission" date="2016-11" db="UniProtKB">
        <authorList>
            <consortium name="WormBaseParasite"/>
        </authorList>
    </citation>
    <scope>IDENTIFICATION</scope>
</reference>
<evidence type="ECO:0000313" key="2">
    <source>
        <dbReference type="Proteomes" id="UP000095280"/>
    </source>
</evidence>
<dbReference type="Proteomes" id="UP000095280">
    <property type="component" value="Unplaced"/>
</dbReference>
<accession>A0A1I8FB35</accession>